<dbReference type="PANTHER" id="PTHR42971:SF1">
    <property type="entry name" value="TRNA (CYTIDINE(34)-2'-O)-METHYLTRANSFERASE"/>
    <property type="match status" value="1"/>
</dbReference>
<organism evidence="9 10">
    <name type="scientific">Geobacter soli</name>
    <dbReference type="NCBI Taxonomy" id="1510391"/>
    <lineage>
        <taxon>Bacteria</taxon>
        <taxon>Pseudomonadati</taxon>
        <taxon>Thermodesulfobacteriota</taxon>
        <taxon>Desulfuromonadia</taxon>
        <taxon>Geobacterales</taxon>
        <taxon>Geobacteraceae</taxon>
        <taxon>Geobacter</taxon>
    </lineage>
</organism>
<evidence type="ECO:0000259" key="8">
    <source>
        <dbReference type="Pfam" id="PF00588"/>
    </source>
</evidence>
<dbReference type="SUPFAM" id="SSF75217">
    <property type="entry name" value="alpha/beta knot"/>
    <property type="match status" value="1"/>
</dbReference>
<feature type="binding site" evidence="6 7">
    <location>
        <position position="126"/>
    </location>
    <ligand>
        <name>S-adenosyl-L-methionine</name>
        <dbReference type="ChEBI" id="CHEBI:59789"/>
    </ligand>
</feature>
<dbReference type="InterPro" id="IPR029026">
    <property type="entry name" value="tRNA_m1G_MTases_N"/>
</dbReference>
<evidence type="ECO:0000313" key="10">
    <source>
        <dbReference type="Proteomes" id="UP000031433"/>
    </source>
</evidence>
<dbReference type="GO" id="GO:0005737">
    <property type="term" value="C:cytoplasm"/>
    <property type="evidence" value="ECO:0007669"/>
    <property type="project" value="UniProtKB-SubCell"/>
</dbReference>
<dbReference type="InterPro" id="IPR001537">
    <property type="entry name" value="SpoU_MeTrfase"/>
</dbReference>
<dbReference type="Pfam" id="PF00588">
    <property type="entry name" value="SpoU_methylase"/>
    <property type="match status" value="1"/>
</dbReference>
<sequence length="164" mass="18275">MTGQQPFHIVLVEPEIPPNTGNIARLCGATGTVLHLVGKLGFSTDDRHLKRAGLDYWSEVDIRYWESLDQLRQAWPGARFIYTSKKAARCYVDAGFREGDFIVFGKETVGLPEDLLRANEEHCVRIPIFGKVRSLNLSTAAGIVLYEALRQTGRLAGRVSEDGE</sequence>
<evidence type="ECO:0000256" key="5">
    <source>
        <dbReference type="ARBA" id="ARBA00022694"/>
    </source>
</evidence>
<keyword evidence="1 6" id="KW-0963">Cytoplasm</keyword>
<comment type="similarity">
    <text evidence="6">Belongs to the class IV-like SAM-binding methyltransferase superfamily. RNA methyltransferase TrmH family. TrmL subfamily.</text>
</comment>
<dbReference type="Proteomes" id="UP000031433">
    <property type="component" value="Unassembled WGS sequence"/>
</dbReference>
<dbReference type="AlphaFoldDB" id="A0A0C1TPK6"/>
<dbReference type="EMBL" id="JXBL01000001">
    <property type="protein sequence ID" value="KIE42764.1"/>
    <property type="molecule type" value="Genomic_DNA"/>
</dbReference>
<keyword evidence="10" id="KW-1185">Reference proteome</keyword>
<keyword evidence="3 6" id="KW-0808">Transferase</keyword>
<comment type="caution">
    <text evidence="9">The sequence shown here is derived from an EMBL/GenBank/DDBJ whole genome shotgun (WGS) entry which is preliminary data.</text>
</comment>
<dbReference type="GO" id="GO:0003723">
    <property type="term" value="F:RNA binding"/>
    <property type="evidence" value="ECO:0007669"/>
    <property type="project" value="InterPro"/>
</dbReference>
<name>A0A0C1TPK6_9BACT</name>
<keyword evidence="5 6" id="KW-0819">tRNA processing</keyword>
<keyword evidence="4 6" id="KW-0949">S-adenosyl-L-methionine</keyword>
<dbReference type="PIRSF" id="PIRSF029256">
    <property type="entry name" value="SpoU_TrmH_prd"/>
    <property type="match status" value="1"/>
</dbReference>
<feature type="binding site" evidence="6 7">
    <location>
        <position position="134"/>
    </location>
    <ligand>
        <name>S-adenosyl-L-methionine</name>
        <dbReference type="ChEBI" id="CHEBI:59789"/>
    </ligand>
</feature>
<comment type="function">
    <text evidence="6">Could methylate the ribose at the nucleotide 34 wobble position in tRNA.</text>
</comment>
<reference evidence="9 10" key="1">
    <citation type="submission" date="2015-01" db="EMBL/GenBank/DDBJ databases">
        <title>Genome sequence of the anaerobic bacterium Geobacter soli GSS01, a dissimilatory Fe(III) reducer from soil.</title>
        <authorList>
            <person name="Yang G."/>
            <person name="Zhou S."/>
        </authorList>
    </citation>
    <scope>NUCLEOTIDE SEQUENCE [LARGE SCALE GENOMIC DNA]</scope>
    <source>
        <strain evidence="9 10">GSS01</strain>
    </source>
</reference>
<dbReference type="EC" id="2.1.1.207" evidence="6"/>
<dbReference type="HAMAP" id="MF_01885">
    <property type="entry name" value="tRNA_methyltr_TrmL"/>
    <property type="match status" value="1"/>
</dbReference>
<comment type="catalytic activity">
    <reaction evidence="6">
        <text>cytidine(34) in tRNA + S-adenosyl-L-methionine = 2'-O-methylcytidine(34) in tRNA + S-adenosyl-L-homocysteine + H(+)</text>
        <dbReference type="Rhea" id="RHEA:43084"/>
        <dbReference type="Rhea" id="RHEA-COMP:10331"/>
        <dbReference type="Rhea" id="RHEA-COMP:10332"/>
        <dbReference type="ChEBI" id="CHEBI:15378"/>
        <dbReference type="ChEBI" id="CHEBI:57856"/>
        <dbReference type="ChEBI" id="CHEBI:59789"/>
        <dbReference type="ChEBI" id="CHEBI:74495"/>
        <dbReference type="ChEBI" id="CHEBI:82748"/>
        <dbReference type="EC" id="2.1.1.207"/>
    </reaction>
</comment>
<evidence type="ECO:0000256" key="2">
    <source>
        <dbReference type="ARBA" id="ARBA00022603"/>
    </source>
</evidence>
<dbReference type="GO" id="GO:0002130">
    <property type="term" value="P:wobble position ribose methylation"/>
    <property type="evidence" value="ECO:0007669"/>
    <property type="project" value="TreeGrafter"/>
</dbReference>
<evidence type="ECO:0000256" key="1">
    <source>
        <dbReference type="ARBA" id="ARBA00022490"/>
    </source>
</evidence>
<feature type="domain" description="tRNA/rRNA methyltransferase SpoU type" evidence="8">
    <location>
        <begin position="7"/>
        <end position="146"/>
    </location>
</feature>
<dbReference type="InterPro" id="IPR029028">
    <property type="entry name" value="Alpha/beta_knot_MTases"/>
</dbReference>
<accession>A0A0C1TPK6</accession>
<proteinExistence type="inferred from homology"/>
<evidence type="ECO:0000256" key="4">
    <source>
        <dbReference type="ARBA" id="ARBA00022691"/>
    </source>
</evidence>
<gene>
    <name evidence="9" type="ORF">SE37_09020</name>
</gene>
<feature type="binding site" evidence="6 7">
    <location>
        <position position="105"/>
    </location>
    <ligand>
        <name>S-adenosyl-L-methionine</name>
        <dbReference type="ChEBI" id="CHEBI:59789"/>
    </ligand>
</feature>
<evidence type="ECO:0000256" key="7">
    <source>
        <dbReference type="PIRSR" id="PIRSR029256-1"/>
    </source>
</evidence>
<dbReference type="InterPro" id="IPR016914">
    <property type="entry name" value="TrmL"/>
</dbReference>
<dbReference type="GO" id="GO:0042802">
    <property type="term" value="F:identical protein binding"/>
    <property type="evidence" value="ECO:0007669"/>
    <property type="project" value="UniProtKB-ARBA"/>
</dbReference>
<comment type="catalytic activity">
    <reaction evidence="6">
        <text>5-carboxymethylaminomethyluridine(34) in tRNA(Leu) + S-adenosyl-L-methionine = 5-carboxymethylaminomethyl-2'-O-methyluridine(34) in tRNA(Leu) + S-adenosyl-L-homocysteine + H(+)</text>
        <dbReference type="Rhea" id="RHEA:43088"/>
        <dbReference type="Rhea" id="RHEA-COMP:10333"/>
        <dbReference type="Rhea" id="RHEA-COMP:10334"/>
        <dbReference type="ChEBI" id="CHEBI:15378"/>
        <dbReference type="ChEBI" id="CHEBI:57856"/>
        <dbReference type="ChEBI" id="CHEBI:59789"/>
        <dbReference type="ChEBI" id="CHEBI:74508"/>
        <dbReference type="ChEBI" id="CHEBI:74511"/>
        <dbReference type="EC" id="2.1.1.207"/>
    </reaction>
</comment>
<dbReference type="RefSeq" id="WP_039645623.1">
    <property type="nucleotide sequence ID" value="NZ_JXBL01000001.1"/>
</dbReference>
<evidence type="ECO:0000256" key="6">
    <source>
        <dbReference type="HAMAP-Rule" id="MF_01885"/>
    </source>
</evidence>
<protein>
    <recommendedName>
        <fullName evidence="6">Putative tRNA (cytidine(34)-2'-O)-methyltransferase</fullName>
        <ecNumber evidence="6">2.1.1.207</ecNumber>
    </recommendedName>
    <alternativeName>
        <fullName evidence="6">tRNA (cytidine/uridine-2'-O-)-methyltransferase</fullName>
    </alternativeName>
</protein>
<dbReference type="CDD" id="cd18094">
    <property type="entry name" value="SpoU-like_TrmL"/>
    <property type="match status" value="1"/>
</dbReference>
<dbReference type="GO" id="GO:0141098">
    <property type="term" value="F:tRNA (cytidine(34)-2'-O)-methyltransferase activity"/>
    <property type="evidence" value="ECO:0007669"/>
    <property type="project" value="RHEA"/>
</dbReference>
<dbReference type="PANTHER" id="PTHR42971">
    <property type="entry name" value="TRNA (CYTIDINE(34)-2'-O)-METHYLTRANSFERASE"/>
    <property type="match status" value="1"/>
</dbReference>
<evidence type="ECO:0000313" key="9">
    <source>
        <dbReference type="EMBL" id="KIE42764.1"/>
    </source>
</evidence>
<evidence type="ECO:0000256" key="3">
    <source>
        <dbReference type="ARBA" id="ARBA00022679"/>
    </source>
</evidence>
<comment type="caution">
    <text evidence="6">Lacks conserved residue(s) required for the propagation of feature annotation.</text>
</comment>
<dbReference type="FunFam" id="3.40.1280.10:FF:000002">
    <property type="entry name" value="Peptidylprolyl isomerase"/>
    <property type="match status" value="1"/>
</dbReference>
<comment type="subcellular location">
    <subcellularLocation>
        <location evidence="6">Cytoplasm</location>
    </subcellularLocation>
</comment>
<keyword evidence="2 6" id="KW-0489">Methyltransferase</keyword>
<dbReference type="GO" id="GO:0141102">
    <property type="term" value="F:tRNA (5-carboxymethylaminomethyluridine(34)-2'-O)-methyltransferase activity"/>
    <property type="evidence" value="ECO:0007669"/>
    <property type="project" value="RHEA"/>
</dbReference>
<dbReference type="Gene3D" id="3.40.1280.10">
    <property type="match status" value="1"/>
</dbReference>